<proteinExistence type="predicted"/>
<evidence type="ECO:0000256" key="2">
    <source>
        <dbReference type="SAM" id="SignalP"/>
    </source>
</evidence>
<evidence type="ECO:0008006" key="5">
    <source>
        <dbReference type="Google" id="ProtNLM"/>
    </source>
</evidence>
<accession>A0A8C4U6T9</accession>
<feature type="signal peptide" evidence="2">
    <location>
        <begin position="1"/>
        <end position="23"/>
    </location>
</feature>
<dbReference type="Proteomes" id="UP000694562">
    <property type="component" value="Unplaced"/>
</dbReference>
<keyword evidence="2" id="KW-0732">Signal</keyword>
<reference evidence="3" key="2">
    <citation type="submission" date="2025-09" db="UniProtKB">
        <authorList>
            <consortium name="Ensembl"/>
        </authorList>
    </citation>
    <scope>IDENTIFICATION</scope>
</reference>
<organism evidence="3 4">
    <name type="scientific">Falco tinnunculus</name>
    <name type="common">Common kestrel</name>
    <dbReference type="NCBI Taxonomy" id="100819"/>
    <lineage>
        <taxon>Eukaryota</taxon>
        <taxon>Metazoa</taxon>
        <taxon>Chordata</taxon>
        <taxon>Craniata</taxon>
        <taxon>Vertebrata</taxon>
        <taxon>Euteleostomi</taxon>
        <taxon>Archelosauria</taxon>
        <taxon>Archosauria</taxon>
        <taxon>Dinosauria</taxon>
        <taxon>Saurischia</taxon>
        <taxon>Theropoda</taxon>
        <taxon>Coelurosauria</taxon>
        <taxon>Aves</taxon>
        <taxon>Neognathae</taxon>
        <taxon>Neoaves</taxon>
        <taxon>Telluraves</taxon>
        <taxon>Australaves</taxon>
        <taxon>Falconiformes</taxon>
        <taxon>Falconidae</taxon>
        <taxon>Falco</taxon>
    </lineage>
</organism>
<evidence type="ECO:0000256" key="1">
    <source>
        <dbReference type="SAM" id="Phobius"/>
    </source>
</evidence>
<evidence type="ECO:0000313" key="3">
    <source>
        <dbReference type="Ensembl" id="ENSFTIP00000008746.1"/>
    </source>
</evidence>
<feature type="chain" id="PRO_5034795903" description="Secreted protein" evidence="2">
    <location>
        <begin position="24"/>
        <end position="86"/>
    </location>
</feature>
<keyword evidence="1" id="KW-0812">Transmembrane</keyword>
<evidence type="ECO:0000313" key="4">
    <source>
        <dbReference type="Proteomes" id="UP000694562"/>
    </source>
</evidence>
<dbReference type="PROSITE" id="PS51257">
    <property type="entry name" value="PROKAR_LIPOPROTEIN"/>
    <property type="match status" value="1"/>
</dbReference>
<name>A0A8C4U6T9_FALTI</name>
<reference evidence="3" key="1">
    <citation type="submission" date="2025-08" db="UniProtKB">
        <authorList>
            <consortium name="Ensembl"/>
        </authorList>
    </citation>
    <scope>IDENTIFICATION</scope>
</reference>
<keyword evidence="1" id="KW-0472">Membrane</keyword>
<dbReference type="AlphaFoldDB" id="A0A8C4U6T9"/>
<feature type="transmembrane region" description="Helical" evidence="1">
    <location>
        <begin position="49"/>
        <end position="67"/>
    </location>
</feature>
<protein>
    <recommendedName>
        <fullName evidence="5">Secreted protein</fullName>
    </recommendedName>
</protein>
<keyword evidence="1" id="KW-1133">Transmembrane helix</keyword>
<sequence length="86" mass="9563">MRRAAPTGCRAALFLWIFSSISCRARTALSASRKYPFLRKWERNQAEAVQSLGVVVVCLFVLVWFGFSPPSSEGRQFAFGSTSTVV</sequence>
<dbReference type="Ensembl" id="ENSFTIT00000009134.1">
    <property type="protein sequence ID" value="ENSFTIP00000008746.1"/>
    <property type="gene ID" value="ENSFTIG00000005920.1"/>
</dbReference>
<keyword evidence="4" id="KW-1185">Reference proteome</keyword>